<dbReference type="AlphaFoldDB" id="A0A642ULK2"/>
<gene>
    <name evidence="1" type="ORF">DIURU_003607</name>
</gene>
<dbReference type="Proteomes" id="UP000449547">
    <property type="component" value="Unassembled WGS sequence"/>
</dbReference>
<keyword evidence="2" id="KW-1185">Reference proteome</keyword>
<dbReference type="GeneID" id="54782258"/>
<dbReference type="RefSeq" id="XP_034011860.1">
    <property type="nucleotide sequence ID" value="XM_034156388.1"/>
</dbReference>
<protein>
    <submittedName>
        <fullName evidence="1">Uncharacterized protein</fullName>
    </submittedName>
</protein>
<dbReference type="VEuPathDB" id="FungiDB:DIURU_003607"/>
<sequence length="144" mass="15797">MPYYGVAFPNCPYPQFSSARDKYPGLADLSDNQIAYLEVAGTPQGDSPATSVLVLGNGLCVYPTFANKTNHNLPFDDYARGLDIPYLDSVDFTRVVSLSKHAKPEARAHLQNRTSAVSSPSMVESMYSATDRRIDIANWLSTQS</sequence>
<reference evidence="1 2" key="1">
    <citation type="submission" date="2019-07" db="EMBL/GenBank/DDBJ databases">
        <title>Genome assembly of two rare yeast pathogens: Diutina rugosa and Trichomonascus ciferrii.</title>
        <authorList>
            <person name="Mixao V."/>
            <person name="Saus E."/>
            <person name="Hansen A."/>
            <person name="Lass-Flor C."/>
            <person name="Gabaldon T."/>
        </authorList>
    </citation>
    <scope>NUCLEOTIDE SEQUENCE [LARGE SCALE GENOMIC DNA]</scope>
    <source>
        <strain evidence="1 2">CBS 613</strain>
    </source>
</reference>
<dbReference type="EMBL" id="SWFT01000105">
    <property type="protein sequence ID" value="KAA8901237.1"/>
    <property type="molecule type" value="Genomic_DNA"/>
</dbReference>
<organism evidence="1 2">
    <name type="scientific">Diutina rugosa</name>
    <name type="common">Yeast</name>
    <name type="synonym">Candida rugosa</name>
    <dbReference type="NCBI Taxonomy" id="5481"/>
    <lineage>
        <taxon>Eukaryota</taxon>
        <taxon>Fungi</taxon>
        <taxon>Dikarya</taxon>
        <taxon>Ascomycota</taxon>
        <taxon>Saccharomycotina</taxon>
        <taxon>Pichiomycetes</taxon>
        <taxon>Debaryomycetaceae</taxon>
        <taxon>Diutina</taxon>
    </lineage>
</organism>
<proteinExistence type="predicted"/>
<comment type="caution">
    <text evidence="1">The sequence shown here is derived from an EMBL/GenBank/DDBJ whole genome shotgun (WGS) entry which is preliminary data.</text>
</comment>
<evidence type="ECO:0000313" key="2">
    <source>
        <dbReference type="Proteomes" id="UP000449547"/>
    </source>
</evidence>
<name>A0A642ULK2_DIURU</name>
<evidence type="ECO:0000313" key="1">
    <source>
        <dbReference type="EMBL" id="KAA8901237.1"/>
    </source>
</evidence>
<accession>A0A642ULK2</accession>